<protein>
    <submittedName>
        <fullName evidence="1">Uncharacterized protein</fullName>
    </submittedName>
</protein>
<sequence>MNQAPLNPSSGNSGNMMQRQLHKKLFQQKSFASPTDNLMSPCSAKLRAHKNKYISINNKAKPGLSFNARLQKSMSEESDCDEKENQ</sequence>
<dbReference type="InterPro" id="IPR007727">
    <property type="entry name" value="Spo12"/>
</dbReference>
<dbReference type="OrthoDB" id="5578329at2759"/>
<accession>A0A1H6PUC6</accession>
<dbReference type="Proteomes" id="UP000256601">
    <property type="component" value="Unassembled WGS sequence"/>
</dbReference>
<dbReference type="VEuPathDB" id="FungiDB:YALI1_B26888g"/>
<evidence type="ECO:0000313" key="1">
    <source>
        <dbReference type="EMBL" id="AOW01984.1"/>
    </source>
</evidence>
<reference evidence="2 4" key="2">
    <citation type="submission" date="2018-07" db="EMBL/GenBank/DDBJ databases">
        <title>Draft Genome Assemblies for Five Robust Yarrowia lipolytica Strains Exhibiting High Lipid Production and Pentose Sugar Utilization and Sugar Alcohol Secretion from Undetoxified Lignocellulosic Biomass Hydrolysates.</title>
        <authorList>
            <consortium name="DOE Joint Genome Institute"/>
            <person name="Walker C."/>
            <person name="Ryu S."/>
            <person name="Na H."/>
            <person name="Zane M."/>
            <person name="LaButti K."/>
            <person name="Lipzen A."/>
            <person name="Haridas S."/>
            <person name="Barry K."/>
            <person name="Grigoriev I.V."/>
            <person name="Quarterman J."/>
            <person name="Slininger P."/>
            <person name="Dien B."/>
            <person name="Trinh C.T."/>
        </authorList>
    </citation>
    <scope>NUCLEOTIDE SEQUENCE [LARGE SCALE GENOMIC DNA]</scope>
    <source>
        <strain evidence="2 4">YB392</strain>
    </source>
</reference>
<evidence type="ECO:0000313" key="2">
    <source>
        <dbReference type="EMBL" id="RDW29009.1"/>
    </source>
</evidence>
<evidence type="ECO:0000313" key="4">
    <source>
        <dbReference type="Proteomes" id="UP000256601"/>
    </source>
</evidence>
<evidence type="ECO:0000313" key="3">
    <source>
        <dbReference type="Proteomes" id="UP000182444"/>
    </source>
</evidence>
<proteinExistence type="predicted"/>
<dbReference type="Proteomes" id="UP000182444">
    <property type="component" value="Chromosome 1B"/>
</dbReference>
<dbReference type="EMBL" id="CP017554">
    <property type="protein sequence ID" value="AOW01984.1"/>
    <property type="molecule type" value="Genomic_DNA"/>
</dbReference>
<dbReference type="AlphaFoldDB" id="A0A1H6PUC6"/>
<organism evidence="1 3">
    <name type="scientific">Yarrowia lipolytica</name>
    <name type="common">Candida lipolytica</name>
    <dbReference type="NCBI Taxonomy" id="4952"/>
    <lineage>
        <taxon>Eukaryota</taxon>
        <taxon>Fungi</taxon>
        <taxon>Dikarya</taxon>
        <taxon>Ascomycota</taxon>
        <taxon>Saccharomycotina</taxon>
        <taxon>Dipodascomycetes</taxon>
        <taxon>Dipodascales</taxon>
        <taxon>Dipodascales incertae sedis</taxon>
        <taxon>Yarrowia</taxon>
    </lineage>
</organism>
<dbReference type="Pfam" id="PF05032">
    <property type="entry name" value="Spo12"/>
    <property type="match status" value="1"/>
</dbReference>
<reference evidence="1 3" key="1">
    <citation type="journal article" date="2016" name="PLoS ONE">
        <title>Sequence Assembly of Yarrowia lipolytica Strain W29/CLIB89 Shows Transposable Element Diversity.</title>
        <authorList>
            <person name="Magnan C."/>
            <person name="Yu J."/>
            <person name="Chang I."/>
            <person name="Jahn E."/>
            <person name="Kanomata Y."/>
            <person name="Wu J."/>
            <person name="Zeller M."/>
            <person name="Oakes M."/>
            <person name="Baldi P."/>
            <person name="Sandmeyer S."/>
        </authorList>
    </citation>
    <scope>NUCLEOTIDE SEQUENCE [LARGE SCALE GENOMIC DNA]</scope>
    <source>
        <strain evidence="1">CLIB89</strain>
        <strain evidence="3">CLIB89(W29)</strain>
    </source>
</reference>
<name>A0A1H6PUC6_YARLL</name>
<gene>
    <name evidence="2" type="ORF">B0I71DRAFT_126690</name>
    <name evidence="1" type="ORF">YALI1_B26888g</name>
</gene>
<dbReference type="EMBL" id="KZ858948">
    <property type="protein sequence ID" value="RDW29009.1"/>
    <property type="molecule type" value="Genomic_DNA"/>
</dbReference>